<evidence type="ECO:0000256" key="4">
    <source>
        <dbReference type="ARBA" id="ARBA00022798"/>
    </source>
</evidence>
<gene>
    <name evidence="11" type="ORF">ACFORJ_00980</name>
</gene>
<comment type="caution">
    <text evidence="11">The sequence shown here is derived from an EMBL/GenBank/DDBJ whole genome shotgun (WGS) entry which is preliminary data.</text>
</comment>
<evidence type="ECO:0000256" key="2">
    <source>
        <dbReference type="ARBA" id="ARBA00007330"/>
    </source>
</evidence>
<dbReference type="PRINTS" id="PR01001">
    <property type="entry name" value="FADG3PDH"/>
</dbReference>
<evidence type="ECO:0000256" key="8">
    <source>
        <dbReference type="SAM" id="MobiDB-lite"/>
    </source>
</evidence>
<feature type="domain" description="FAD dependent oxidoreductase" evidence="9">
    <location>
        <begin position="60"/>
        <end position="394"/>
    </location>
</feature>
<feature type="compositionally biased region" description="Low complexity" evidence="8">
    <location>
        <begin position="38"/>
        <end position="53"/>
    </location>
</feature>
<dbReference type="InterPro" id="IPR038299">
    <property type="entry name" value="DAO_C_sf"/>
</dbReference>
<dbReference type="Pfam" id="PF01266">
    <property type="entry name" value="DAO"/>
    <property type="match status" value="1"/>
</dbReference>
<proteinExistence type="inferred from homology"/>
<feature type="region of interest" description="Disordered" evidence="8">
    <location>
        <begin position="1"/>
        <end position="24"/>
    </location>
</feature>
<reference evidence="12" key="1">
    <citation type="journal article" date="2019" name="Int. J. Syst. Evol. Microbiol.">
        <title>The Global Catalogue of Microorganisms (GCM) 10K type strain sequencing project: providing services to taxonomists for standard genome sequencing and annotation.</title>
        <authorList>
            <consortium name="The Broad Institute Genomics Platform"/>
            <consortium name="The Broad Institute Genome Sequencing Center for Infectious Disease"/>
            <person name="Wu L."/>
            <person name="Ma J."/>
        </authorList>
    </citation>
    <scope>NUCLEOTIDE SEQUENCE [LARGE SCALE GENOMIC DNA]</scope>
    <source>
        <strain evidence="12">CCUG 53252</strain>
    </source>
</reference>
<dbReference type="GO" id="GO:0016491">
    <property type="term" value="F:oxidoreductase activity"/>
    <property type="evidence" value="ECO:0007669"/>
    <property type="project" value="UniProtKB-KW"/>
</dbReference>
<comment type="similarity">
    <text evidence="2 7">Belongs to the FAD-dependent glycerol-3-phosphate dehydrogenase family.</text>
</comment>
<name>A0ABV7ZJM2_9CORY</name>
<dbReference type="RefSeq" id="WP_290292043.1">
    <property type="nucleotide sequence ID" value="NZ_CP047211.1"/>
</dbReference>
<dbReference type="InterPro" id="IPR036188">
    <property type="entry name" value="FAD/NAD-bd_sf"/>
</dbReference>
<keyword evidence="5" id="KW-0274">FAD</keyword>
<evidence type="ECO:0000313" key="11">
    <source>
        <dbReference type="EMBL" id="MFC3848744.1"/>
    </source>
</evidence>
<comment type="cofactor">
    <cofactor evidence="1 7">
        <name>FAD</name>
        <dbReference type="ChEBI" id="CHEBI:57692"/>
    </cofactor>
</comment>
<feature type="domain" description="Alpha-glycerophosphate oxidase C-terminal" evidence="10">
    <location>
        <begin position="448"/>
        <end position="546"/>
    </location>
</feature>
<dbReference type="Pfam" id="PF16901">
    <property type="entry name" value="DAO_C"/>
    <property type="match status" value="1"/>
</dbReference>
<evidence type="ECO:0000256" key="7">
    <source>
        <dbReference type="RuleBase" id="RU361217"/>
    </source>
</evidence>
<evidence type="ECO:0000256" key="6">
    <source>
        <dbReference type="ARBA" id="ARBA00023002"/>
    </source>
</evidence>
<dbReference type="PANTHER" id="PTHR11985">
    <property type="entry name" value="GLYCEROL-3-PHOSPHATE DEHYDROGENASE"/>
    <property type="match status" value="1"/>
</dbReference>
<accession>A0ABV7ZJM2</accession>
<sequence>MNTTNGNSSAPTSPNDPTALDAARRRAWLDELKKRGSADGADGASADASAADSDGARPVDLLIIGGGITGVGVALDAVTRGLDVVLVEKHDLGFGTSRWSSKLAHGGLRYLTKLEIGIAYHSAVERGRLMRHIAPHLVRALPQVTPLADDTNLIQKAAVRMGYIAGDMLRLSARTPSTILPRSRYLNRDKTLRMVPAALRDGLHGAWVNYDGQMIDDARVVTAIARTAAEKGARVITHCSAVDATGDGATLVDELTGDSFHLPARAVVNATGVWAGTLDGGIRVRPSRGTHLVFDAEKFGNPTGALTVPLPGSISRYLFILPAQLGRVYLGLTDEDTPGEIPDVPPTPDSDVDFLLENINRALGVKVTRDDVRGAFTGLRPLLVPEGAGPADGEDAPKTADLSRRHATVKSADGLISIVGGKFTEYRLMAEEAVDFVLDDRGMRAGECATQEMPLVGAPRHPGSRGVSHAELAALPQSLVARFGHEAPKVVAAATVSDPLGRVAGFDVTRAEFEYAVTHEGALTVGDILDRRTRIGMIAEDRAAAAPFAREVLELHGIAVASDD</sequence>
<evidence type="ECO:0000256" key="1">
    <source>
        <dbReference type="ARBA" id="ARBA00001974"/>
    </source>
</evidence>
<organism evidence="11 12">
    <name type="scientific">Corynebacterium hansenii</name>
    <dbReference type="NCBI Taxonomy" id="394964"/>
    <lineage>
        <taxon>Bacteria</taxon>
        <taxon>Bacillati</taxon>
        <taxon>Actinomycetota</taxon>
        <taxon>Actinomycetes</taxon>
        <taxon>Mycobacteriales</taxon>
        <taxon>Corynebacteriaceae</taxon>
        <taxon>Corynebacterium</taxon>
    </lineage>
</organism>
<protein>
    <recommendedName>
        <fullName evidence="7">Glycerol-3-phosphate dehydrogenase</fullName>
        <ecNumber evidence="7">1.1.5.3</ecNumber>
    </recommendedName>
</protein>
<comment type="catalytic activity">
    <reaction evidence="7">
        <text>a quinone + sn-glycerol 3-phosphate = dihydroxyacetone phosphate + a quinol</text>
        <dbReference type="Rhea" id="RHEA:18977"/>
        <dbReference type="ChEBI" id="CHEBI:24646"/>
        <dbReference type="ChEBI" id="CHEBI:57597"/>
        <dbReference type="ChEBI" id="CHEBI:57642"/>
        <dbReference type="ChEBI" id="CHEBI:132124"/>
        <dbReference type="EC" id="1.1.5.3"/>
    </reaction>
</comment>
<dbReference type="InterPro" id="IPR031656">
    <property type="entry name" value="DAO_C"/>
</dbReference>
<dbReference type="Gene3D" id="1.10.8.870">
    <property type="entry name" value="Alpha-glycerophosphate oxidase, cap domain"/>
    <property type="match status" value="1"/>
</dbReference>
<dbReference type="PROSITE" id="PS00977">
    <property type="entry name" value="FAD_G3PDH_1"/>
    <property type="match status" value="1"/>
</dbReference>
<dbReference type="SUPFAM" id="SSF51905">
    <property type="entry name" value="FAD/NAD(P)-binding domain"/>
    <property type="match status" value="1"/>
</dbReference>
<dbReference type="PROSITE" id="PS00978">
    <property type="entry name" value="FAD_G3PDH_2"/>
    <property type="match status" value="1"/>
</dbReference>
<evidence type="ECO:0000313" key="12">
    <source>
        <dbReference type="Proteomes" id="UP001595751"/>
    </source>
</evidence>
<evidence type="ECO:0000256" key="3">
    <source>
        <dbReference type="ARBA" id="ARBA00022630"/>
    </source>
</evidence>
<evidence type="ECO:0000259" key="10">
    <source>
        <dbReference type="Pfam" id="PF16901"/>
    </source>
</evidence>
<feature type="region of interest" description="Disordered" evidence="8">
    <location>
        <begin position="34"/>
        <end position="53"/>
    </location>
</feature>
<evidence type="ECO:0000256" key="5">
    <source>
        <dbReference type="ARBA" id="ARBA00022827"/>
    </source>
</evidence>
<evidence type="ECO:0000259" key="9">
    <source>
        <dbReference type="Pfam" id="PF01266"/>
    </source>
</evidence>
<dbReference type="Gene3D" id="3.50.50.60">
    <property type="entry name" value="FAD/NAD(P)-binding domain"/>
    <property type="match status" value="1"/>
</dbReference>
<keyword evidence="6 7" id="KW-0560">Oxidoreductase</keyword>
<feature type="compositionally biased region" description="Polar residues" evidence="8">
    <location>
        <begin position="1"/>
        <end position="16"/>
    </location>
</feature>
<dbReference type="InterPro" id="IPR000447">
    <property type="entry name" value="G3P_DH_FAD-dep"/>
</dbReference>
<dbReference type="EC" id="1.1.5.3" evidence="7"/>
<dbReference type="PANTHER" id="PTHR11985:SF35">
    <property type="entry name" value="ANAEROBIC GLYCEROL-3-PHOSPHATE DEHYDROGENASE SUBUNIT A"/>
    <property type="match status" value="1"/>
</dbReference>
<keyword evidence="4" id="KW-0319">Glycerol metabolism</keyword>
<dbReference type="Proteomes" id="UP001595751">
    <property type="component" value="Unassembled WGS sequence"/>
</dbReference>
<dbReference type="InterPro" id="IPR006076">
    <property type="entry name" value="FAD-dep_OxRdtase"/>
</dbReference>
<dbReference type="EMBL" id="JBHRZN010000001">
    <property type="protein sequence ID" value="MFC3848744.1"/>
    <property type="molecule type" value="Genomic_DNA"/>
</dbReference>
<keyword evidence="3 7" id="KW-0285">Flavoprotein</keyword>
<keyword evidence="12" id="KW-1185">Reference proteome</keyword>
<dbReference type="Gene3D" id="3.30.9.10">
    <property type="entry name" value="D-Amino Acid Oxidase, subunit A, domain 2"/>
    <property type="match status" value="1"/>
</dbReference>